<evidence type="ECO:0000313" key="11">
    <source>
        <dbReference type="Proteomes" id="UP000244855"/>
    </source>
</evidence>
<feature type="domain" description="C2H2-type" evidence="8">
    <location>
        <begin position="42"/>
        <end position="65"/>
    </location>
</feature>
<evidence type="ECO:0000256" key="1">
    <source>
        <dbReference type="ARBA" id="ARBA00004123"/>
    </source>
</evidence>
<gene>
    <name evidence="10" type="ORF">DM02DRAFT_618381</name>
</gene>
<dbReference type="GO" id="GO:0005634">
    <property type="term" value="C:nucleus"/>
    <property type="evidence" value="ECO:0007669"/>
    <property type="project" value="UniProtKB-SubCell"/>
</dbReference>
<organism evidence="10 11">
    <name type="scientific">Periconia macrospinosa</name>
    <dbReference type="NCBI Taxonomy" id="97972"/>
    <lineage>
        <taxon>Eukaryota</taxon>
        <taxon>Fungi</taxon>
        <taxon>Dikarya</taxon>
        <taxon>Ascomycota</taxon>
        <taxon>Pezizomycotina</taxon>
        <taxon>Dothideomycetes</taxon>
        <taxon>Pleosporomycetidae</taxon>
        <taxon>Pleosporales</taxon>
        <taxon>Massarineae</taxon>
        <taxon>Periconiaceae</taxon>
        <taxon>Periconia</taxon>
    </lineage>
</organism>
<feature type="compositionally biased region" description="Pro residues" evidence="7">
    <location>
        <begin position="188"/>
        <end position="232"/>
    </location>
</feature>
<dbReference type="GO" id="GO:0003677">
    <property type="term" value="F:DNA binding"/>
    <property type="evidence" value="ECO:0007669"/>
    <property type="project" value="InterPro"/>
</dbReference>
<evidence type="ECO:0000256" key="2">
    <source>
        <dbReference type="ARBA" id="ARBA00022723"/>
    </source>
</evidence>
<dbReference type="InterPro" id="IPR036236">
    <property type="entry name" value="Znf_C2H2_sf"/>
</dbReference>
<sequence length="314" mass="34699">MTKKKKKYLSITEKLKRPWCYYCERDFDDLKILISHQKAKHFKCDRCGRRLNTAGGLSVHMNQVHKETLTQVENALAGRQGLDVEIFGMEGVPESAIKNHDDLVTEKHYADEAERMRLSGNTVRGTLGAKAGVKRKLKIREEEDDADEHAAKWRTDRRNGVPRPVIVEVKAVSPPPQQPTPTVAAPQPAQPIPPPGAVVPPFPPNGAPGFPPPPGLPNHPPFPPGQFPPPGALPTRPGFSPPQPNPFPPASNLPQQIDDLIASTAAAAAAAETAQEKDRRTKKGREAKLLFFDEDVSPEEKTAMLPRYRRFVRT</sequence>
<feature type="region of interest" description="Disordered" evidence="7">
    <location>
        <begin position="141"/>
        <end position="257"/>
    </location>
</feature>
<proteinExistence type="predicted"/>
<feature type="compositionally biased region" description="Pro residues" evidence="7">
    <location>
        <begin position="239"/>
        <end position="251"/>
    </location>
</feature>
<reference evidence="10 11" key="1">
    <citation type="journal article" date="2018" name="Sci. Rep.">
        <title>Comparative genomics provides insights into the lifestyle and reveals functional heterogeneity of dark septate endophytic fungi.</title>
        <authorList>
            <person name="Knapp D.G."/>
            <person name="Nemeth J.B."/>
            <person name="Barry K."/>
            <person name="Hainaut M."/>
            <person name="Henrissat B."/>
            <person name="Johnson J."/>
            <person name="Kuo A."/>
            <person name="Lim J.H.P."/>
            <person name="Lipzen A."/>
            <person name="Nolan M."/>
            <person name="Ohm R.A."/>
            <person name="Tamas L."/>
            <person name="Grigoriev I.V."/>
            <person name="Spatafora J.W."/>
            <person name="Nagy L.G."/>
            <person name="Kovacs G.M."/>
        </authorList>
    </citation>
    <scope>NUCLEOTIDE SEQUENCE [LARGE SCALE GENOMIC DNA]</scope>
    <source>
        <strain evidence="10 11">DSE2036</strain>
    </source>
</reference>
<evidence type="ECO:0000256" key="5">
    <source>
        <dbReference type="ARBA" id="ARBA00023242"/>
    </source>
</evidence>
<dbReference type="STRING" id="97972.A0A2V1D9P3"/>
<evidence type="ECO:0000256" key="4">
    <source>
        <dbReference type="ARBA" id="ARBA00022833"/>
    </source>
</evidence>
<keyword evidence="11" id="KW-1185">Reference proteome</keyword>
<protein>
    <recommendedName>
        <fullName evidence="12">C2H2-type domain-containing protein</fullName>
    </recommendedName>
</protein>
<evidence type="ECO:0000259" key="9">
    <source>
        <dbReference type="PROSITE" id="PS50808"/>
    </source>
</evidence>
<dbReference type="CDD" id="cd20908">
    <property type="entry name" value="SUF4-like"/>
    <property type="match status" value="1"/>
</dbReference>
<evidence type="ECO:0008006" key="12">
    <source>
        <dbReference type="Google" id="ProtNLM"/>
    </source>
</evidence>
<evidence type="ECO:0000256" key="6">
    <source>
        <dbReference type="PROSITE-ProRule" id="PRU00042"/>
    </source>
</evidence>
<keyword evidence="5" id="KW-0539">Nucleus</keyword>
<comment type="subcellular location">
    <subcellularLocation>
        <location evidence="1">Nucleus</location>
    </subcellularLocation>
</comment>
<dbReference type="FunFam" id="3.30.160.60:FF:000354">
    <property type="entry name" value="C2H2 finger domain-containing protein"/>
    <property type="match status" value="1"/>
</dbReference>
<keyword evidence="3 6" id="KW-0863">Zinc-finger</keyword>
<dbReference type="PROSITE" id="PS50157">
    <property type="entry name" value="ZINC_FINGER_C2H2_2"/>
    <property type="match status" value="1"/>
</dbReference>
<dbReference type="PROSITE" id="PS50808">
    <property type="entry name" value="ZF_BED"/>
    <property type="match status" value="1"/>
</dbReference>
<dbReference type="SUPFAM" id="SSF57667">
    <property type="entry name" value="beta-beta-alpha zinc fingers"/>
    <property type="match status" value="1"/>
</dbReference>
<dbReference type="Proteomes" id="UP000244855">
    <property type="component" value="Unassembled WGS sequence"/>
</dbReference>
<dbReference type="PROSITE" id="PS00028">
    <property type="entry name" value="ZINC_FINGER_C2H2_1"/>
    <property type="match status" value="1"/>
</dbReference>
<evidence type="ECO:0000256" key="3">
    <source>
        <dbReference type="ARBA" id="ARBA00022771"/>
    </source>
</evidence>
<dbReference type="InterPro" id="IPR003656">
    <property type="entry name" value="Znf_BED"/>
</dbReference>
<keyword evidence="4" id="KW-0862">Zinc</keyword>
<dbReference type="PANTHER" id="PTHR23215:SF0">
    <property type="entry name" value="BUB3-INTERACTING AND GLEBS MOTIF-CONTAINING PROTEIN ZNF207"/>
    <property type="match status" value="1"/>
</dbReference>
<dbReference type="SMART" id="SM00355">
    <property type="entry name" value="ZnF_C2H2"/>
    <property type="match status" value="2"/>
</dbReference>
<evidence type="ECO:0000256" key="7">
    <source>
        <dbReference type="SAM" id="MobiDB-lite"/>
    </source>
</evidence>
<dbReference type="InterPro" id="IPR013087">
    <property type="entry name" value="Znf_C2H2_type"/>
</dbReference>
<dbReference type="OrthoDB" id="1306014at2759"/>
<feature type="domain" description="BED-type" evidence="9">
    <location>
        <begin position="13"/>
        <end position="72"/>
    </location>
</feature>
<keyword evidence="2" id="KW-0479">Metal-binding</keyword>
<accession>A0A2V1D9P3</accession>
<dbReference type="GO" id="GO:0008270">
    <property type="term" value="F:zinc ion binding"/>
    <property type="evidence" value="ECO:0007669"/>
    <property type="project" value="UniProtKB-KW"/>
</dbReference>
<dbReference type="PANTHER" id="PTHR23215">
    <property type="entry name" value="ZINC FINGER PROTEIN 207"/>
    <property type="match status" value="1"/>
</dbReference>
<dbReference type="Gene3D" id="3.30.160.60">
    <property type="entry name" value="Classic Zinc Finger"/>
    <property type="match status" value="1"/>
</dbReference>
<evidence type="ECO:0000259" key="8">
    <source>
        <dbReference type="PROSITE" id="PS50157"/>
    </source>
</evidence>
<evidence type="ECO:0000313" key="10">
    <source>
        <dbReference type="EMBL" id="PVH94765.1"/>
    </source>
</evidence>
<feature type="compositionally biased region" description="Basic and acidic residues" evidence="7">
    <location>
        <begin position="148"/>
        <end position="159"/>
    </location>
</feature>
<dbReference type="EMBL" id="KZ805521">
    <property type="protein sequence ID" value="PVH94765.1"/>
    <property type="molecule type" value="Genomic_DNA"/>
</dbReference>
<dbReference type="AlphaFoldDB" id="A0A2V1D9P3"/>
<name>A0A2V1D9P3_9PLEO</name>